<gene>
    <name evidence="2" type="ORF">I2I01_18305</name>
</gene>
<dbReference type="RefSeq" id="WP_196287949.1">
    <property type="nucleotide sequence ID" value="NZ_JADQDP010000004.1"/>
</dbReference>
<dbReference type="EMBL" id="JADQDP010000004">
    <property type="protein sequence ID" value="MBF9143603.1"/>
    <property type="molecule type" value="Genomic_DNA"/>
</dbReference>
<name>A0A931BJV4_9BACT</name>
<sequence>MAPPHVGKCARDKQKQNKKRANNAPEGARFSKKGGHKNLGFCRKKKEGSMQRRQLPKEFWKDGTVREANKKPGSEGPGFLLNVE</sequence>
<proteinExistence type="predicted"/>
<comment type="caution">
    <text evidence="2">The sequence shown here is derived from an EMBL/GenBank/DDBJ whole genome shotgun (WGS) entry which is preliminary data.</text>
</comment>
<accession>A0A931BJV4</accession>
<feature type="compositionally biased region" description="Basic and acidic residues" evidence="1">
    <location>
        <begin position="47"/>
        <end position="73"/>
    </location>
</feature>
<dbReference type="Proteomes" id="UP000645610">
    <property type="component" value="Unassembled WGS sequence"/>
</dbReference>
<evidence type="ECO:0000313" key="2">
    <source>
        <dbReference type="EMBL" id="MBF9143603.1"/>
    </source>
</evidence>
<organism evidence="2 3">
    <name type="scientific">Hymenobacter properus</name>
    <dbReference type="NCBI Taxonomy" id="2791026"/>
    <lineage>
        <taxon>Bacteria</taxon>
        <taxon>Pseudomonadati</taxon>
        <taxon>Bacteroidota</taxon>
        <taxon>Cytophagia</taxon>
        <taxon>Cytophagales</taxon>
        <taxon>Hymenobacteraceae</taxon>
        <taxon>Hymenobacter</taxon>
    </lineage>
</organism>
<evidence type="ECO:0000256" key="1">
    <source>
        <dbReference type="SAM" id="MobiDB-lite"/>
    </source>
</evidence>
<dbReference type="AlphaFoldDB" id="A0A931BJV4"/>
<keyword evidence="3" id="KW-1185">Reference proteome</keyword>
<feature type="region of interest" description="Disordered" evidence="1">
    <location>
        <begin position="1"/>
        <end position="84"/>
    </location>
</feature>
<protein>
    <submittedName>
        <fullName evidence="2">Uncharacterized protein</fullName>
    </submittedName>
</protein>
<feature type="compositionally biased region" description="Basic residues" evidence="1">
    <location>
        <begin position="30"/>
        <end position="46"/>
    </location>
</feature>
<evidence type="ECO:0000313" key="3">
    <source>
        <dbReference type="Proteomes" id="UP000645610"/>
    </source>
</evidence>
<reference evidence="2 3" key="1">
    <citation type="submission" date="2020-11" db="EMBL/GenBank/DDBJ databases">
        <authorList>
            <person name="Kim M.K."/>
        </authorList>
    </citation>
    <scope>NUCLEOTIDE SEQUENCE [LARGE SCALE GENOMIC DNA]</scope>
    <source>
        <strain evidence="2 3">BT439</strain>
    </source>
</reference>